<dbReference type="InterPro" id="IPR041049">
    <property type="entry name" value="DUF5615"/>
</dbReference>
<evidence type="ECO:0000313" key="2">
    <source>
        <dbReference type="EMBL" id="MFC6096221.1"/>
    </source>
</evidence>
<sequence>MKLLFDQNISFRILSKISNFFPEAKQVRELGIENFSDVEIWKFAKENNYTIVTFDADFYDLANLKGHPPKIIWLRFGNTKTDFLAEVLKSRNSIIKDFILSKEYAEIACLEIK</sequence>
<dbReference type="Proteomes" id="UP001596287">
    <property type="component" value="Unassembled WGS sequence"/>
</dbReference>
<gene>
    <name evidence="2" type="ORF">ACFPVY_06140</name>
</gene>
<evidence type="ECO:0000259" key="1">
    <source>
        <dbReference type="Pfam" id="PF18480"/>
    </source>
</evidence>
<organism evidence="2 3">
    <name type="scientific">Flavobacterium qiangtangense</name>
    <dbReference type="NCBI Taxonomy" id="1442595"/>
    <lineage>
        <taxon>Bacteria</taxon>
        <taxon>Pseudomonadati</taxon>
        <taxon>Bacteroidota</taxon>
        <taxon>Flavobacteriia</taxon>
        <taxon>Flavobacteriales</taxon>
        <taxon>Flavobacteriaceae</taxon>
        <taxon>Flavobacterium</taxon>
    </lineage>
</organism>
<protein>
    <submittedName>
        <fullName evidence="2">DUF5615 family PIN-like protein</fullName>
    </submittedName>
</protein>
<dbReference type="EMBL" id="JBHSQB010000005">
    <property type="protein sequence ID" value="MFC6096221.1"/>
    <property type="molecule type" value="Genomic_DNA"/>
</dbReference>
<feature type="domain" description="DUF5615" evidence="1">
    <location>
        <begin position="1"/>
        <end position="107"/>
    </location>
</feature>
<dbReference type="Pfam" id="PF18480">
    <property type="entry name" value="DUF5615"/>
    <property type="match status" value="1"/>
</dbReference>
<keyword evidence="3" id="KW-1185">Reference proteome</keyword>
<name>A0ABW1PMQ5_9FLAO</name>
<accession>A0ABW1PMQ5</accession>
<evidence type="ECO:0000313" key="3">
    <source>
        <dbReference type="Proteomes" id="UP001596287"/>
    </source>
</evidence>
<reference evidence="3" key="1">
    <citation type="journal article" date="2019" name="Int. J. Syst. Evol. Microbiol.">
        <title>The Global Catalogue of Microorganisms (GCM) 10K type strain sequencing project: providing services to taxonomists for standard genome sequencing and annotation.</title>
        <authorList>
            <consortium name="The Broad Institute Genomics Platform"/>
            <consortium name="The Broad Institute Genome Sequencing Center for Infectious Disease"/>
            <person name="Wu L."/>
            <person name="Ma J."/>
        </authorList>
    </citation>
    <scope>NUCLEOTIDE SEQUENCE [LARGE SCALE GENOMIC DNA]</scope>
    <source>
        <strain evidence="3">CCUG 49679</strain>
    </source>
</reference>
<dbReference type="RefSeq" id="WP_379791091.1">
    <property type="nucleotide sequence ID" value="NZ_JBHSQB010000005.1"/>
</dbReference>
<comment type="caution">
    <text evidence="2">The sequence shown here is derived from an EMBL/GenBank/DDBJ whole genome shotgun (WGS) entry which is preliminary data.</text>
</comment>
<proteinExistence type="predicted"/>